<proteinExistence type="predicted"/>
<name>A0A6Y2XR45_SALTM</name>
<dbReference type="AlphaFoldDB" id="A0A6Y2XR45"/>
<comment type="caution">
    <text evidence="1">The sequence shown here is derived from an EMBL/GenBank/DDBJ whole genome shotgun (WGS) entry which is preliminary data.</text>
</comment>
<evidence type="ECO:0000313" key="1">
    <source>
        <dbReference type="EMBL" id="HAB4753928.1"/>
    </source>
</evidence>
<protein>
    <submittedName>
        <fullName evidence="1">Conjugal transfer protein TraJ</fullName>
    </submittedName>
</protein>
<accession>A0A6Y2XR45</accession>
<reference evidence="1" key="1">
    <citation type="journal article" date="2018" name="Genome Biol.">
        <title>SKESA: strategic k-mer extension for scrupulous assemblies.</title>
        <authorList>
            <person name="Souvorov A."/>
            <person name="Agarwala R."/>
            <person name="Lipman D.J."/>
        </authorList>
    </citation>
    <scope>NUCLEOTIDE SEQUENCE</scope>
    <source>
        <strain evidence="1">Salmonella enterica</strain>
    </source>
</reference>
<gene>
    <name evidence="1" type="ORF">GB372_24100</name>
</gene>
<organism evidence="1">
    <name type="scientific">Salmonella typhimurium</name>
    <dbReference type="NCBI Taxonomy" id="90371"/>
    <lineage>
        <taxon>Bacteria</taxon>
        <taxon>Pseudomonadati</taxon>
        <taxon>Pseudomonadota</taxon>
        <taxon>Gammaproteobacteria</taxon>
        <taxon>Enterobacterales</taxon>
        <taxon>Enterobacteriaceae</taxon>
        <taxon>Salmonella</taxon>
    </lineage>
</organism>
<feature type="non-terminal residue" evidence="1">
    <location>
        <position position="1"/>
    </location>
</feature>
<sequence length="53" mass="6248">LGITIRASEDRIKPVKRKIKRNYESFDSFRISCISKGKIISLIDIIREFYCVK</sequence>
<dbReference type="EMBL" id="DAAGVQ010000122">
    <property type="protein sequence ID" value="HAB4753928.1"/>
    <property type="molecule type" value="Genomic_DNA"/>
</dbReference>
<reference evidence="1" key="2">
    <citation type="submission" date="2019-10" db="EMBL/GenBank/DDBJ databases">
        <authorList>
            <consortium name="NCBI Pathogen Detection Project"/>
        </authorList>
    </citation>
    <scope>NUCLEOTIDE SEQUENCE</scope>
    <source>
        <strain evidence="1">Salmonella enterica</strain>
    </source>
</reference>